<dbReference type="GO" id="GO:0004703">
    <property type="term" value="F:G protein-coupled receptor kinase activity"/>
    <property type="evidence" value="ECO:0007669"/>
    <property type="project" value="TreeGrafter"/>
</dbReference>
<dbReference type="SUPFAM" id="SSF56112">
    <property type="entry name" value="Protein kinase-like (PK-like)"/>
    <property type="match status" value="1"/>
</dbReference>
<dbReference type="Pfam" id="PF00069">
    <property type="entry name" value="Pkinase"/>
    <property type="match status" value="1"/>
</dbReference>
<dbReference type="FunFam" id="1.10.510.10:FF:000169">
    <property type="entry name" value="Serine/threonine-protein kinase 32A"/>
    <property type="match status" value="1"/>
</dbReference>
<dbReference type="Gene3D" id="3.30.200.20">
    <property type="entry name" value="Phosphorylase Kinase, domain 1"/>
    <property type="match status" value="1"/>
</dbReference>
<protein>
    <submittedName>
        <fullName evidence="9">Protein kinase domain-containing protein</fullName>
    </submittedName>
</protein>
<evidence type="ECO:0000313" key="8">
    <source>
        <dbReference type="Proteomes" id="UP000050794"/>
    </source>
</evidence>
<dbReference type="InterPro" id="IPR008271">
    <property type="entry name" value="Ser/Thr_kinase_AS"/>
</dbReference>
<dbReference type="PANTHER" id="PTHR24355:SF30">
    <property type="entry name" value="SERINE_THREONINE-PROTEIN KINASE 32B ISOFORM X1"/>
    <property type="match status" value="1"/>
</dbReference>
<sequence>MAGSVAKLAFQSEPAWNLVSKPEFIGNLLKRSQFFDKPVTIRFVPGYNINELKHLAELACMNKFAYLQVCIVQYKATKKHYALKYMDKRRCVQRMAAGNVLHELDLLAHVSHPFIVNLWFSFQDMHYMYMVSDLLLGGDLRYHLNQQGRFFKDRAKLYICEIALALDYLHGEMIVHRDVKPDNILLDDQGHAHLTDFNLAIRLPPNALATSFSGTRPYMAPEIMLAALGQIAGYDHRVDWFSLGVCFYEMLRGRRPYEYTAHFSSQQVLCLMSESCIALPSHWSSDLISFISMILSFEVACRIASLRAFSRHCYMERIDMDVVLAKKTAPVFIPRSDTLNCDPTCELDEKVVGSSIIRRQRRHSATSGDEELERAIDELTRSFTAYNRHVQNLPQKQVTDFLGPKGPSVLRIFRGNGRRERGGYVPSTSWSSTGCSQNNFKNFELKQSFIVKTF</sequence>
<dbReference type="InterPro" id="IPR000719">
    <property type="entry name" value="Prot_kinase_dom"/>
</dbReference>
<proteinExistence type="predicted"/>
<dbReference type="PROSITE" id="PS50011">
    <property type="entry name" value="PROTEIN_KINASE_DOM"/>
    <property type="match status" value="1"/>
</dbReference>
<dbReference type="PROSITE" id="PS00108">
    <property type="entry name" value="PROTEIN_KINASE_ST"/>
    <property type="match status" value="1"/>
</dbReference>
<evidence type="ECO:0000256" key="5">
    <source>
        <dbReference type="ARBA" id="ARBA00022840"/>
    </source>
</evidence>
<dbReference type="GO" id="GO:0005524">
    <property type="term" value="F:ATP binding"/>
    <property type="evidence" value="ECO:0007669"/>
    <property type="project" value="UniProtKB-KW"/>
</dbReference>
<evidence type="ECO:0000259" key="6">
    <source>
        <dbReference type="PROSITE" id="PS50011"/>
    </source>
</evidence>
<evidence type="ECO:0000256" key="3">
    <source>
        <dbReference type="ARBA" id="ARBA00022741"/>
    </source>
</evidence>
<evidence type="ECO:0000313" key="7">
    <source>
        <dbReference type="EMBL" id="VDM45205.1"/>
    </source>
</evidence>
<reference evidence="7 8" key="2">
    <citation type="submission" date="2018-11" db="EMBL/GenBank/DDBJ databases">
        <authorList>
            <consortium name="Pathogen Informatics"/>
        </authorList>
    </citation>
    <scope>NUCLEOTIDE SEQUENCE [LARGE SCALE GENOMIC DNA]</scope>
</reference>
<keyword evidence="5" id="KW-0067">ATP-binding</keyword>
<dbReference type="Proteomes" id="UP000050794">
    <property type="component" value="Unassembled WGS sequence"/>
</dbReference>
<dbReference type="GO" id="GO:0001664">
    <property type="term" value="F:G protein-coupled receptor binding"/>
    <property type="evidence" value="ECO:0007669"/>
    <property type="project" value="TreeGrafter"/>
</dbReference>
<dbReference type="Gene3D" id="1.10.510.10">
    <property type="entry name" value="Transferase(Phosphotransferase) domain 1"/>
    <property type="match status" value="1"/>
</dbReference>
<dbReference type="InterPro" id="IPR011009">
    <property type="entry name" value="Kinase-like_dom_sf"/>
</dbReference>
<name>A0A183UZG4_TOXCA</name>
<keyword evidence="1" id="KW-0723">Serine/threonine-protein kinase</keyword>
<dbReference type="PANTHER" id="PTHR24355">
    <property type="entry name" value="G PROTEIN-COUPLED RECEPTOR KINASE/RIBOSOMAL PROTEIN S6 KINASE"/>
    <property type="match status" value="1"/>
</dbReference>
<evidence type="ECO:0000256" key="4">
    <source>
        <dbReference type="ARBA" id="ARBA00022777"/>
    </source>
</evidence>
<evidence type="ECO:0000256" key="1">
    <source>
        <dbReference type="ARBA" id="ARBA00022527"/>
    </source>
</evidence>
<evidence type="ECO:0000256" key="2">
    <source>
        <dbReference type="ARBA" id="ARBA00022679"/>
    </source>
</evidence>
<dbReference type="GO" id="GO:0007186">
    <property type="term" value="P:G protein-coupled receptor signaling pathway"/>
    <property type="evidence" value="ECO:0007669"/>
    <property type="project" value="TreeGrafter"/>
</dbReference>
<accession>A0A183UZG4</accession>
<keyword evidence="4" id="KW-0418">Kinase</keyword>
<keyword evidence="2" id="KW-0808">Transferase</keyword>
<dbReference type="WBParaSite" id="TCNE_0001388401-mRNA-1">
    <property type="protein sequence ID" value="TCNE_0001388401-mRNA-1"/>
    <property type="gene ID" value="TCNE_0001388401"/>
</dbReference>
<reference evidence="9" key="1">
    <citation type="submission" date="2016-06" db="UniProtKB">
        <authorList>
            <consortium name="WormBaseParasite"/>
        </authorList>
    </citation>
    <scope>IDENTIFICATION</scope>
</reference>
<feature type="domain" description="Protein kinase" evidence="6">
    <location>
        <begin position="55"/>
        <end position="315"/>
    </location>
</feature>
<dbReference type="SMART" id="SM00220">
    <property type="entry name" value="S_TKc"/>
    <property type="match status" value="1"/>
</dbReference>
<evidence type="ECO:0000313" key="9">
    <source>
        <dbReference type="WBParaSite" id="TCNE_0001388401-mRNA-1"/>
    </source>
</evidence>
<gene>
    <name evidence="7" type="ORF">TCNE_LOCUS13884</name>
</gene>
<keyword evidence="3" id="KW-0547">Nucleotide-binding</keyword>
<dbReference type="GO" id="GO:0009966">
    <property type="term" value="P:regulation of signal transduction"/>
    <property type="evidence" value="ECO:0007669"/>
    <property type="project" value="TreeGrafter"/>
</dbReference>
<dbReference type="EMBL" id="UYWY01021944">
    <property type="protein sequence ID" value="VDM45205.1"/>
    <property type="molecule type" value="Genomic_DNA"/>
</dbReference>
<dbReference type="AlphaFoldDB" id="A0A183UZG4"/>
<organism evidence="8 9">
    <name type="scientific">Toxocara canis</name>
    <name type="common">Canine roundworm</name>
    <dbReference type="NCBI Taxonomy" id="6265"/>
    <lineage>
        <taxon>Eukaryota</taxon>
        <taxon>Metazoa</taxon>
        <taxon>Ecdysozoa</taxon>
        <taxon>Nematoda</taxon>
        <taxon>Chromadorea</taxon>
        <taxon>Rhabditida</taxon>
        <taxon>Spirurina</taxon>
        <taxon>Ascaridomorpha</taxon>
        <taxon>Ascaridoidea</taxon>
        <taxon>Toxocaridae</taxon>
        <taxon>Toxocara</taxon>
    </lineage>
</organism>
<keyword evidence="8" id="KW-1185">Reference proteome</keyword>